<keyword evidence="2" id="KW-1185">Reference proteome</keyword>
<dbReference type="EMBL" id="JARKIE010000140">
    <property type="protein sequence ID" value="KAJ7677257.1"/>
    <property type="molecule type" value="Genomic_DNA"/>
</dbReference>
<dbReference type="Proteomes" id="UP001221757">
    <property type="component" value="Unassembled WGS sequence"/>
</dbReference>
<name>A0AAD7D3Y3_MYCRO</name>
<accession>A0AAD7D3Y3</accession>
<dbReference type="PANTHER" id="PTHR33099:SF11">
    <property type="entry name" value="FE2OG DIOXYGENASE DOMAIN-CONTAINING PROTEIN"/>
    <property type="match status" value="1"/>
</dbReference>
<evidence type="ECO:0000313" key="2">
    <source>
        <dbReference type="Proteomes" id="UP001221757"/>
    </source>
</evidence>
<protein>
    <submittedName>
        <fullName evidence="1">Uncharacterized protein</fullName>
    </submittedName>
</protein>
<proteinExistence type="predicted"/>
<dbReference type="PANTHER" id="PTHR33099">
    <property type="entry name" value="FE2OG DIOXYGENASE DOMAIN-CONTAINING PROTEIN"/>
    <property type="match status" value="1"/>
</dbReference>
<dbReference type="AlphaFoldDB" id="A0AAD7D3Y3"/>
<organism evidence="1 2">
    <name type="scientific">Mycena rosella</name>
    <name type="common">Pink bonnet</name>
    <name type="synonym">Agaricus rosellus</name>
    <dbReference type="NCBI Taxonomy" id="1033263"/>
    <lineage>
        <taxon>Eukaryota</taxon>
        <taxon>Fungi</taxon>
        <taxon>Dikarya</taxon>
        <taxon>Basidiomycota</taxon>
        <taxon>Agaricomycotina</taxon>
        <taxon>Agaricomycetes</taxon>
        <taxon>Agaricomycetidae</taxon>
        <taxon>Agaricales</taxon>
        <taxon>Marasmiineae</taxon>
        <taxon>Mycenaceae</taxon>
        <taxon>Mycena</taxon>
    </lineage>
</organism>
<reference evidence="1" key="1">
    <citation type="submission" date="2023-03" db="EMBL/GenBank/DDBJ databases">
        <title>Massive genome expansion in bonnet fungi (Mycena s.s.) driven by repeated elements and novel gene families across ecological guilds.</title>
        <authorList>
            <consortium name="Lawrence Berkeley National Laboratory"/>
            <person name="Harder C.B."/>
            <person name="Miyauchi S."/>
            <person name="Viragh M."/>
            <person name="Kuo A."/>
            <person name="Thoen E."/>
            <person name="Andreopoulos B."/>
            <person name="Lu D."/>
            <person name="Skrede I."/>
            <person name="Drula E."/>
            <person name="Henrissat B."/>
            <person name="Morin E."/>
            <person name="Kohler A."/>
            <person name="Barry K."/>
            <person name="LaButti K."/>
            <person name="Morin E."/>
            <person name="Salamov A."/>
            <person name="Lipzen A."/>
            <person name="Mereny Z."/>
            <person name="Hegedus B."/>
            <person name="Baldrian P."/>
            <person name="Stursova M."/>
            <person name="Weitz H."/>
            <person name="Taylor A."/>
            <person name="Grigoriev I.V."/>
            <person name="Nagy L.G."/>
            <person name="Martin F."/>
            <person name="Kauserud H."/>
        </authorList>
    </citation>
    <scope>NUCLEOTIDE SEQUENCE</scope>
    <source>
        <strain evidence="1">CBHHK067</strain>
    </source>
</reference>
<comment type="caution">
    <text evidence="1">The sequence shown here is derived from an EMBL/GenBank/DDBJ whole genome shotgun (WGS) entry which is preliminary data.</text>
</comment>
<sequence length="450" mass="48887">MASRALPSELDLNLNLSSTSPENSFSVAHETEELQRVEIKTIFQQALEAGLDCPFAFCERYTCDDAPDPNLKIEGLGGLELPLSELDASALIFACVPERTDSAGLVANLGVWLLASAKVSFGNPAWQRWVQEVAGPTALRALCADCGDAQPDFVFQKLLVHERAFQTMELEVEPDSKVGSLVILLPSEFTEGKLELRHDGQSKQMELAEQSGLLTSVVAAYAGVEQTLSPMSSGYRLSLVYDIVHRGSQPPSLADLESPKKTLRNIMRAWAQDSSARNTRAMGGAPPFLACLLQNKYAHAVAFDASGDDKRLLSVLRSLAQELQFSLHLAHIEVTVKMQGHVENDDSVAWGAEDSMADDSFVSSFTDDGDVESLVVINIFDVEGIPVHIDGLTLRTTDLIIGPNATLSEPDSESWDEAGPSGTLSKTFKRTVLLLWPESSRTLNVRVGDV</sequence>
<gene>
    <name evidence="1" type="ORF">B0H17DRAFT_1139760</name>
</gene>
<evidence type="ECO:0000313" key="1">
    <source>
        <dbReference type="EMBL" id="KAJ7677257.1"/>
    </source>
</evidence>